<sequence>MHSRDSWHPRLIIGKIAARTAEWAEGKPLSGSMSKPALAALTPVFKPNQHQGYVDHLSAALDEPGVCNIALTGRYGAGKSSVLAEFARQNQKRVLFLSLSTLGPDSVDDSRTNQIEKELVKQLLHREKPARLPQSRYQRIDRLPAWRAFTEAAVALATVGLLLWLFGSFPDIPGLSRGDVPKAVRVAAATIALAIVIAALAWIRIVVHNRFVVSEVSAGGASITLAKKSESYFNQYLDEIVYFFESMRHIDVVIFEDLDRFDEPGIFEALRELNTLLNGSKQTTRRAFGRKRRTIRFVYALRDSIFEKLGHDTKELENDAAQAESVRANRTKFFDLVIPIVPFITHRTSRELLSRIIKDDGLTPVPQVSDELVDLAARYLPDMRLLTNIRNEYSIFAKRLIIEKQGMDTLTANQLFAMVVYKNIHLEDFELMLLGRGDLDTVYQLSRDMVTEAITTRRARLAKVTSGAALKEALRSKAQNWGERLNWFFAKSTESAYRGTHIGYTIGNNQYSVDDATKPNFWLEVLDTNTGVTGRVQNPNYNRIEVVSLTMDEVQLVLGAGVKLDDWEKDTQPQLNREEGRLKADLDFLRTADFTDLAKRPNITLTVDTQLHSFRGLVAKHIKSELGRALVNDGFIDRYYTLYVAQYYGDRVPPNALNYIVQNVDTNRTDINYQFKNPSEIAAVLKETNGSFLSDPSAYNINILDYLLEHSEAGARVVLDSLVRHVGNTEQAFLDAYLSEGTQAAKAAAYLAERWPAILTQVIETVGLAHARRIELVDAALAHSSDDVTYDLDDTVRTFLQANYKEFCTIAQPQAGEDSASASGVDPDPALVRNAVTTMGRAAVLFDDLTALCTLAVRLVVEQDCYAITAANLRTALGDPETLSLDRIRSIDPAVFEDVLDHPDEYLEAIKTDTASPDTTGPRWTIEEPSAFSDIVTNLADLPKAQSVAIIQLAHPDGAVEDLYTVPDTTWEALAHCQRFPPMLGNVDAHIKHLGEVDRDLASLLTTAGHIVVPQVDDGAALAGTESSDDGISKEADEVEVSKGRVAAAVIQAQQSIPSASVRARIVGSLNLGSWFPVGKVPSEQGQLLGHLLREHICRDEAATFAHFDTADWETLSYGIIQSTKFAEFVTPELLSPAMTALLLVCDDITAELKHIILSRFDEFVPADNDATLTAAGRSAVDTNFSLSAAQVTTIAHGTGDSDLIVRLLNHFQTDLTIDQVLDALVQLPDPYSRLTTAGEKLTFLRDDPHEVILKRIQAEGRITSRVYAKSLRKSARIEVTVH</sequence>
<evidence type="ECO:0000313" key="3">
    <source>
        <dbReference type="EMBL" id="RZU10147.1"/>
    </source>
</evidence>
<organism evidence="3 4">
    <name type="scientific">Kribbella rubisoli</name>
    <dbReference type="NCBI Taxonomy" id="3075929"/>
    <lineage>
        <taxon>Bacteria</taxon>
        <taxon>Bacillati</taxon>
        <taxon>Actinomycetota</taxon>
        <taxon>Actinomycetes</taxon>
        <taxon>Propionibacteriales</taxon>
        <taxon>Kribbellaceae</taxon>
        <taxon>Kribbella</taxon>
    </lineage>
</organism>
<dbReference type="SUPFAM" id="SSF52540">
    <property type="entry name" value="P-loop containing nucleoside triphosphate hydrolases"/>
    <property type="match status" value="1"/>
</dbReference>
<dbReference type="EMBL" id="SHKR01000016">
    <property type="protein sequence ID" value="RZU10147.1"/>
    <property type="molecule type" value="Genomic_DNA"/>
</dbReference>
<name>A0A4Q7WJ16_9ACTN</name>
<feature type="transmembrane region" description="Helical" evidence="1">
    <location>
        <begin position="186"/>
        <end position="207"/>
    </location>
</feature>
<dbReference type="Pfam" id="PF20693">
    <property type="entry name" value="YobI-ATPase"/>
    <property type="match status" value="1"/>
</dbReference>
<dbReference type="InterPro" id="IPR048428">
    <property type="entry name" value="YobI-NTPase"/>
</dbReference>
<dbReference type="Proteomes" id="UP000292027">
    <property type="component" value="Unassembled WGS sequence"/>
</dbReference>
<evidence type="ECO:0000256" key="1">
    <source>
        <dbReference type="SAM" id="Phobius"/>
    </source>
</evidence>
<evidence type="ECO:0000313" key="4">
    <source>
        <dbReference type="Proteomes" id="UP000292027"/>
    </source>
</evidence>
<keyword evidence="1" id="KW-0472">Membrane</keyword>
<accession>A0A4Q7WJ16</accession>
<proteinExistence type="predicted"/>
<keyword evidence="1" id="KW-1133">Transmembrane helix</keyword>
<gene>
    <name evidence="3" type="ORF">EV645_6607</name>
</gene>
<dbReference type="InterPro" id="IPR027417">
    <property type="entry name" value="P-loop_NTPase"/>
</dbReference>
<reference evidence="3 4" key="1">
    <citation type="journal article" date="2015" name="Stand. Genomic Sci.">
        <title>Genomic Encyclopedia of Bacterial and Archaeal Type Strains, Phase III: the genomes of soil and plant-associated and newly described type strains.</title>
        <authorList>
            <person name="Whitman W.B."/>
            <person name="Woyke T."/>
            <person name="Klenk H.P."/>
            <person name="Zhou Y."/>
            <person name="Lilburn T.G."/>
            <person name="Beck B.J."/>
            <person name="De Vos P."/>
            <person name="Vandamme P."/>
            <person name="Eisen J.A."/>
            <person name="Garrity G."/>
            <person name="Hugenholtz P."/>
            <person name="Kyrpides N.C."/>
        </authorList>
    </citation>
    <scope>NUCLEOTIDE SEQUENCE [LARGE SCALE GENOMIC DNA]</scope>
    <source>
        <strain evidence="3 4">VKM Ac-2540</strain>
    </source>
</reference>
<evidence type="ECO:0000259" key="2">
    <source>
        <dbReference type="Pfam" id="PF20693"/>
    </source>
</evidence>
<comment type="caution">
    <text evidence="3">The sequence shown here is derived from an EMBL/GenBank/DDBJ whole genome shotgun (WGS) entry which is preliminary data.</text>
</comment>
<feature type="transmembrane region" description="Helical" evidence="1">
    <location>
        <begin position="145"/>
        <end position="166"/>
    </location>
</feature>
<keyword evidence="4" id="KW-1185">Reference proteome</keyword>
<keyword evidence="1" id="KW-0812">Transmembrane</keyword>
<feature type="domain" description="YobI-like P-loop NTPase" evidence="2">
    <location>
        <begin position="53"/>
        <end position="439"/>
    </location>
</feature>
<protein>
    <recommendedName>
        <fullName evidence="2">YobI-like P-loop NTPase domain-containing protein</fullName>
    </recommendedName>
</protein>